<accession>X0W0F2</accession>
<comment type="caution">
    <text evidence="1">The sequence shown here is derived from an EMBL/GenBank/DDBJ whole genome shotgun (WGS) entry which is preliminary data.</text>
</comment>
<evidence type="ECO:0000313" key="1">
    <source>
        <dbReference type="EMBL" id="GAG23975.1"/>
    </source>
</evidence>
<organism evidence="1">
    <name type="scientific">marine sediment metagenome</name>
    <dbReference type="NCBI Taxonomy" id="412755"/>
    <lineage>
        <taxon>unclassified sequences</taxon>
        <taxon>metagenomes</taxon>
        <taxon>ecological metagenomes</taxon>
    </lineage>
</organism>
<name>X0W0F2_9ZZZZ</name>
<sequence length="57" mass="6400">MSLIQQGSQTAMNKKAKITIQIRTDMPLPKAIRIWNDEAQVLSKTWPACGNFVLGQK</sequence>
<proteinExistence type="predicted"/>
<gene>
    <name evidence="1" type="ORF">S01H1_51544</name>
</gene>
<reference evidence="1" key="1">
    <citation type="journal article" date="2014" name="Front. Microbiol.">
        <title>High frequency of phylogenetically diverse reductive dehalogenase-homologous genes in deep subseafloor sedimentary metagenomes.</title>
        <authorList>
            <person name="Kawai M."/>
            <person name="Futagami T."/>
            <person name="Toyoda A."/>
            <person name="Takaki Y."/>
            <person name="Nishi S."/>
            <person name="Hori S."/>
            <person name="Arai W."/>
            <person name="Tsubouchi T."/>
            <person name="Morono Y."/>
            <person name="Uchiyama I."/>
            <person name="Ito T."/>
            <person name="Fujiyama A."/>
            <person name="Inagaki F."/>
            <person name="Takami H."/>
        </authorList>
    </citation>
    <scope>NUCLEOTIDE SEQUENCE</scope>
    <source>
        <strain evidence="1">Expedition CK06-06</strain>
    </source>
</reference>
<dbReference type="AlphaFoldDB" id="X0W0F2"/>
<dbReference type="EMBL" id="BARS01033263">
    <property type="protein sequence ID" value="GAG23975.1"/>
    <property type="molecule type" value="Genomic_DNA"/>
</dbReference>
<protein>
    <submittedName>
        <fullName evidence="1">Uncharacterized protein</fullName>
    </submittedName>
</protein>